<evidence type="ECO:0000313" key="2">
    <source>
        <dbReference type="EMBL" id="VAW52074.1"/>
    </source>
</evidence>
<protein>
    <recommendedName>
        <fullName evidence="1">Spore protein YkvP/CgeB glycosyl transferase-like domain-containing protein</fullName>
    </recommendedName>
</protein>
<organism evidence="2">
    <name type="scientific">hydrothermal vent metagenome</name>
    <dbReference type="NCBI Taxonomy" id="652676"/>
    <lineage>
        <taxon>unclassified sequences</taxon>
        <taxon>metagenomes</taxon>
        <taxon>ecological metagenomes</taxon>
    </lineage>
</organism>
<evidence type="ECO:0000259" key="1">
    <source>
        <dbReference type="Pfam" id="PF13524"/>
    </source>
</evidence>
<dbReference type="Pfam" id="PF13524">
    <property type="entry name" value="Glyco_trans_1_2"/>
    <property type="match status" value="1"/>
</dbReference>
<reference evidence="2" key="1">
    <citation type="submission" date="2018-06" db="EMBL/GenBank/DDBJ databases">
        <authorList>
            <person name="Zhirakovskaya E."/>
        </authorList>
    </citation>
    <scope>NUCLEOTIDE SEQUENCE</scope>
</reference>
<feature type="domain" description="Spore protein YkvP/CgeB glycosyl transferase-like" evidence="1">
    <location>
        <begin position="162"/>
        <end position="303"/>
    </location>
</feature>
<gene>
    <name evidence="2" type="ORF">MNBD_GAMMA05-612</name>
</gene>
<dbReference type="EMBL" id="UOFE01000024">
    <property type="protein sequence ID" value="VAW52074.1"/>
    <property type="molecule type" value="Genomic_DNA"/>
</dbReference>
<proteinExistence type="predicted"/>
<name>A0A3B0X805_9ZZZZ</name>
<dbReference type="InterPro" id="IPR055259">
    <property type="entry name" value="YkvP/CgeB_Glyco_trans-like"/>
</dbReference>
<sequence>MFILIACMGQSPYSRSIWTGLSKGFEKQGCMVQLVDATQVPVPSSLNTLPDIFFAVHGGNVPVDAVNAYKAAGVPTAVYLLDEPYEVDNSVKWARYYDWVFTVDRATVDVHAEHSHAVHMSCGYDDTIFNTDGPSVTSEILMLGSCFAARENILGRSIIKFGQRFTWVGPGWHQLSKAGTHHDRLVTPEECAMFYRGAKITLNIHRDSTWSHFGQLNSAKIIATHLNPRFWEAAACGSFVFSSIRSDLQKVAKGASSFNDEDDLFNKLEYFVNNPKARKKQAKLLLRAVKKHSYTERARQVLDLIIKT</sequence>
<accession>A0A3B0X805</accession>
<dbReference type="AlphaFoldDB" id="A0A3B0X805"/>